<name>A0A9P0GKV8_9CUCU</name>
<dbReference type="AlphaFoldDB" id="A0A9P0GKV8"/>
<proteinExistence type="predicted"/>
<dbReference type="OrthoDB" id="10033706at2759"/>
<keyword evidence="2" id="KW-1185">Reference proteome</keyword>
<dbReference type="Proteomes" id="UP001153636">
    <property type="component" value="Chromosome 8"/>
</dbReference>
<accession>A0A9P0GKV8</accession>
<protein>
    <submittedName>
        <fullName evidence="1">Uncharacterized protein</fullName>
    </submittedName>
</protein>
<dbReference type="EMBL" id="OV651820">
    <property type="protein sequence ID" value="CAH1114847.1"/>
    <property type="molecule type" value="Genomic_DNA"/>
</dbReference>
<organism evidence="1 2">
    <name type="scientific">Psylliodes chrysocephalus</name>
    <dbReference type="NCBI Taxonomy" id="3402493"/>
    <lineage>
        <taxon>Eukaryota</taxon>
        <taxon>Metazoa</taxon>
        <taxon>Ecdysozoa</taxon>
        <taxon>Arthropoda</taxon>
        <taxon>Hexapoda</taxon>
        <taxon>Insecta</taxon>
        <taxon>Pterygota</taxon>
        <taxon>Neoptera</taxon>
        <taxon>Endopterygota</taxon>
        <taxon>Coleoptera</taxon>
        <taxon>Polyphaga</taxon>
        <taxon>Cucujiformia</taxon>
        <taxon>Chrysomeloidea</taxon>
        <taxon>Chrysomelidae</taxon>
        <taxon>Galerucinae</taxon>
        <taxon>Alticini</taxon>
        <taxon>Psylliodes</taxon>
    </lineage>
</organism>
<evidence type="ECO:0000313" key="1">
    <source>
        <dbReference type="EMBL" id="CAH1114847.1"/>
    </source>
</evidence>
<sequence length="237" mass="27606">MANLALENMKKKVSTIPHQENCATQFGKSENSNQSPSLVNFQDEIETVPTSTAANEDFLKMPESFHNIILKMEGQNISLLEVIKLYRDFQMKLIERRDHLFLPFSVKQLMSKLEAEGNINIISNKKAIKTFYSTCIEYLDQWSQRFTDIEGYQWVLLDHIPTYNQIELSAQNIIQNFEQVTIIDTELFDEISVLRNLVIEEKVASQKKALYHWNQSGSKYLIISLRMMYSNLKILVE</sequence>
<evidence type="ECO:0000313" key="2">
    <source>
        <dbReference type="Proteomes" id="UP001153636"/>
    </source>
</evidence>
<reference evidence="1" key="1">
    <citation type="submission" date="2022-01" db="EMBL/GenBank/DDBJ databases">
        <authorList>
            <person name="King R."/>
        </authorList>
    </citation>
    <scope>NUCLEOTIDE SEQUENCE</scope>
</reference>
<gene>
    <name evidence="1" type="ORF">PSYICH_LOCUS14083</name>
</gene>